<dbReference type="AlphaFoldDB" id="A0A4Q5GP13"/>
<dbReference type="Pfam" id="PF13151">
    <property type="entry name" value="DUF3990"/>
    <property type="match status" value="1"/>
</dbReference>
<evidence type="ECO:0000313" key="1">
    <source>
        <dbReference type="EMBL" id="KAA5269320.1"/>
    </source>
</evidence>
<gene>
    <name evidence="2" type="ORF">EAJ03_17340</name>
    <name evidence="1" type="ORF">F2Z23_17750</name>
</gene>
<dbReference type="Proteomes" id="UP000335496">
    <property type="component" value="Unassembled WGS sequence"/>
</dbReference>
<evidence type="ECO:0000313" key="3">
    <source>
        <dbReference type="Proteomes" id="UP000291917"/>
    </source>
</evidence>
<sequence length="159" mass="18338">MKLYHGSTVIVKSPNIQRGRKATDFGKGFYTTTNFEQAKKWAILKQNREQSKKAVVSIYEIPDNILNREFSVLWFEGATKEWLEFVVNNRKGKGKNRYDLIMGPVANDQLYATIRLYEQGVITADAAIEMLKTHKLFDQLSFHSEMVVSLLKFVESIEV</sequence>
<comment type="caution">
    <text evidence="2">The sequence shown here is derived from an EMBL/GenBank/DDBJ whole genome shotgun (WGS) entry which is preliminary data.</text>
</comment>
<dbReference type="RefSeq" id="WP_130089160.1">
    <property type="nucleotide sequence ID" value="NZ_RCXL01000037.1"/>
</dbReference>
<dbReference type="SUPFAM" id="SSF56399">
    <property type="entry name" value="ADP-ribosylation"/>
    <property type="match status" value="1"/>
</dbReference>
<keyword evidence="4" id="KW-1185">Reference proteome</keyword>
<dbReference type="EMBL" id="RCXL01000037">
    <property type="protein sequence ID" value="RYT69242.1"/>
    <property type="molecule type" value="Genomic_DNA"/>
</dbReference>
<organism evidence="2 3">
    <name type="scientific">Bacteroides eggerthii</name>
    <dbReference type="NCBI Taxonomy" id="28111"/>
    <lineage>
        <taxon>Bacteria</taxon>
        <taxon>Pseudomonadati</taxon>
        <taxon>Bacteroidota</taxon>
        <taxon>Bacteroidia</taxon>
        <taxon>Bacteroidales</taxon>
        <taxon>Bacteroidaceae</taxon>
        <taxon>Bacteroides</taxon>
    </lineage>
</organism>
<accession>A0A4Q5GP13</accession>
<proteinExistence type="predicted"/>
<dbReference type="EMBL" id="VVZX01000035">
    <property type="protein sequence ID" value="KAA5269320.1"/>
    <property type="molecule type" value="Genomic_DNA"/>
</dbReference>
<evidence type="ECO:0000313" key="4">
    <source>
        <dbReference type="Proteomes" id="UP000335496"/>
    </source>
</evidence>
<evidence type="ECO:0000313" key="2">
    <source>
        <dbReference type="EMBL" id="RYT69242.1"/>
    </source>
</evidence>
<protein>
    <submittedName>
        <fullName evidence="2">DUF3990 domain-containing protein</fullName>
    </submittedName>
</protein>
<reference evidence="2 3" key="2">
    <citation type="journal article" date="2019" name="Science, e1252229">
        <title>Invertible promoters mediate bacterial phase variation, antibiotic resistance, and host adaptation in the gut.</title>
        <authorList>
            <person name="Jiang X."/>
            <person name="Hall A.B."/>
            <person name="Arthur T.D."/>
            <person name="Plichta D.R."/>
            <person name="Covington C.T."/>
            <person name="Poyet M."/>
            <person name="Crothers J."/>
            <person name="Moses P.L."/>
            <person name="Tolonen A.C."/>
            <person name="Vlamakis H."/>
            <person name="Alm E.J."/>
            <person name="Xavier R.J."/>
        </authorList>
    </citation>
    <scope>NUCLEOTIDE SEQUENCE [LARGE SCALE GENOMIC DNA]</scope>
    <source>
        <strain evidence="2">Bj_0095</strain>
        <strain evidence="3">bj_0095</strain>
    </source>
</reference>
<dbReference type="InterPro" id="IPR025051">
    <property type="entry name" value="DUF3990"/>
</dbReference>
<dbReference type="Proteomes" id="UP000291917">
    <property type="component" value="Unassembled WGS sequence"/>
</dbReference>
<reference evidence="1 4" key="1">
    <citation type="journal article" date="2019" name="Nat. Med.">
        <title>A library of human gut bacterial isolates paired with longitudinal multiomics data enables mechanistic microbiome research.</title>
        <authorList>
            <person name="Poyet M."/>
            <person name="Groussin M."/>
            <person name="Gibbons S.M."/>
            <person name="Avila-Pacheco J."/>
            <person name="Jiang X."/>
            <person name="Kearney S.M."/>
            <person name="Perrotta A.R."/>
            <person name="Berdy B."/>
            <person name="Zhao S."/>
            <person name="Lieberman T.D."/>
            <person name="Swanson P.K."/>
            <person name="Smith M."/>
            <person name="Roesemann S."/>
            <person name="Alexander J.E."/>
            <person name="Rich S.A."/>
            <person name="Livny J."/>
            <person name="Vlamakis H."/>
            <person name="Clish C."/>
            <person name="Bullock K."/>
            <person name="Deik A."/>
            <person name="Scott J."/>
            <person name="Pierce K.A."/>
            <person name="Xavier R.J."/>
            <person name="Alm E.J."/>
        </authorList>
    </citation>
    <scope>NUCLEOTIDE SEQUENCE [LARGE SCALE GENOMIC DNA]</scope>
    <source>
        <strain evidence="1 4">BIOML-A1</strain>
    </source>
</reference>
<name>A0A4Q5GP13_9BACE</name>